<dbReference type="EMBL" id="JXYS01000029">
    <property type="protein sequence ID" value="KJF17813.1"/>
    <property type="molecule type" value="Genomic_DNA"/>
</dbReference>
<keyword evidence="3" id="KW-1185">Reference proteome</keyword>
<dbReference type="GO" id="GO:0051920">
    <property type="term" value="F:peroxiredoxin activity"/>
    <property type="evidence" value="ECO:0007669"/>
    <property type="project" value="InterPro"/>
</dbReference>
<dbReference type="OrthoDB" id="1683318at2"/>
<dbReference type="Pfam" id="PF02627">
    <property type="entry name" value="CMD"/>
    <property type="match status" value="1"/>
</dbReference>
<sequence>MDESHGHYQSLSRDLSVPAKELRALTPDVWKGFADLSRAAMAEGELPAKYKELIALSIAIARECDGCISSHARGAARKGVTPQEVAEMVGVTILMLGGPGTVYGPRAWQAFNEFYTPQVD</sequence>
<evidence type="ECO:0000259" key="1">
    <source>
        <dbReference type="Pfam" id="PF02627"/>
    </source>
</evidence>
<dbReference type="Proteomes" id="UP000032360">
    <property type="component" value="Unassembled WGS sequence"/>
</dbReference>
<proteinExistence type="predicted"/>
<comment type="caution">
    <text evidence="2">The sequence shown here is derived from an EMBL/GenBank/DDBJ whole genome shotgun (WGS) entry which is preliminary data.</text>
</comment>
<name>A0A0D8HIP5_9ACTN</name>
<reference evidence="2 3" key="1">
    <citation type="submission" date="2015-01" db="EMBL/GenBank/DDBJ databases">
        <title>Draft genome of the acidophilic iron oxidizer Acidithrix ferrooxidans strain Py-F3.</title>
        <authorList>
            <person name="Poehlein A."/>
            <person name="Eisen S."/>
            <person name="Schloemann M."/>
            <person name="Johnson B.D."/>
            <person name="Daniel R."/>
            <person name="Muehling M."/>
        </authorList>
    </citation>
    <scope>NUCLEOTIDE SEQUENCE [LARGE SCALE GENOMIC DNA]</scope>
    <source>
        <strain evidence="2 3">Py-F3</strain>
    </source>
</reference>
<evidence type="ECO:0000313" key="3">
    <source>
        <dbReference type="Proteomes" id="UP000032360"/>
    </source>
</evidence>
<gene>
    <name evidence="2" type="ORF">AXFE_13100</name>
</gene>
<dbReference type="SUPFAM" id="SSF69118">
    <property type="entry name" value="AhpD-like"/>
    <property type="match status" value="1"/>
</dbReference>
<organism evidence="2 3">
    <name type="scientific">Acidithrix ferrooxidans</name>
    <dbReference type="NCBI Taxonomy" id="1280514"/>
    <lineage>
        <taxon>Bacteria</taxon>
        <taxon>Bacillati</taxon>
        <taxon>Actinomycetota</taxon>
        <taxon>Acidimicrobiia</taxon>
        <taxon>Acidimicrobiales</taxon>
        <taxon>Acidimicrobiaceae</taxon>
        <taxon>Acidithrix</taxon>
    </lineage>
</organism>
<evidence type="ECO:0000313" key="2">
    <source>
        <dbReference type="EMBL" id="KJF17813.1"/>
    </source>
</evidence>
<dbReference type="PANTHER" id="PTHR33930:SF2">
    <property type="entry name" value="BLR3452 PROTEIN"/>
    <property type="match status" value="1"/>
</dbReference>
<accession>A0A0D8HIP5</accession>
<dbReference type="InterPro" id="IPR029032">
    <property type="entry name" value="AhpD-like"/>
</dbReference>
<dbReference type="InterPro" id="IPR003779">
    <property type="entry name" value="CMD-like"/>
</dbReference>
<protein>
    <submittedName>
        <fullName evidence="2">Carboxymuconolactone decarboxylase family protein</fullName>
    </submittedName>
</protein>
<feature type="domain" description="Carboxymuconolactone decarboxylase-like" evidence="1">
    <location>
        <begin position="27"/>
        <end position="103"/>
    </location>
</feature>
<dbReference type="STRING" id="1280514.AXFE_13100"/>
<dbReference type="PANTHER" id="PTHR33930">
    <property type="entry name" value="ALKYL HYDROPEROXIDE REDUCTASE AHPD"/>
    <property type="match status" value="1"/>
</dbReference>
<dbReference type="RefSeq" id="WP_052605058.1">
    <property type="nucleotide sequence ID" value="NZ_JXYS01000029.1"/>
</dbReference>
<dbReference type="Gene3D" id="1.20.1290.10">
    <property type="entry name" value="AhpD-like"/>
    <property type="match status" value="1"/>
</dbReference>
<dbReference type="AlphaFoldDB" id="A0A0D8HIP5"/>
<dbReference type="NCBIfam" id="TIGR00778">
    <property type="entry name" value="ahpD_dom"/>
    <property type="match status" value="1"/>
</dbReference>
<dbReference type="InterPro" id="IPR004675">
    <property type="entry name" value="AhpD_core"/>
</dbReference>